<reference evidence="1 2" key="1">
    <citation type="journal article" date="2014" name="Genome Biol. Evol.">
        <title>The genome of the myxosporean Thelohanellus kitauei shows adaptations to nutrient acquisition within its fish host.</title>
        <authorList>
            <person name="Yang Y."/>
            <person name="Xiong J."/>
            <person name="Zhou Z."/>
            <person name="Huo F."/>
            <person name="Miao W."/>
            <person name="Ran C."/>
            <person name="Liu Y."/>
            <person name="Zhang J."/>
            <person name="Feng J."/>
            <person name="Wang M."/>
            <person name="Wang M."/>
            <person name="Wang L."/>
            <person name="Yao B."/>
        </authorList>
    </citation>
    <scope>NUCLEOTIDE SEQUENCE [LARGE SCALE GENOMIC DNA]</scope>
    <source>
        <strain evidence="1">Wuqing</strain>
    </source>
</reference>
<evidence type="ECO:0000313" key="2">
    <source>
        <dbReference type="Proteomes" id="UP000031668"/>
    </source>
</evidence>
<protein>
    <recommendedName>
        <fullName evidence="3">Tc1-like transposase DDE domain-containing protein</fullName>
    </recommendedName>
</protein>
<dbReference type="AlphaFoldDB" id="A0A0C2JSU7"/>
<dbReference type="Proteomes" id="UP000031668">
    <property type="component" value="Unassembled WGS sequence"/>
</dbReference>
<evidence type="ECO:0008006" key="3">
    <source>
        <dbReference type="Google" id="ProtNLM"/>
    </source>
</evidence>
<sequence length="110" mass="12366">MRPVSTVIFEAVITGIKEDNGQTNVANSKGRSISVCDAMKVDGFINYRSIVSLYNKMKFVQFSADCFERLSYSSKIFAMDNIRYHYSRSASSFAISWTSNLLSSPMFSTT</sequence>
<proteinExistence type="predicted"/>
<dbReference type="EMBL" id="JWZT01001198">
    <property type="protein sequence ID" value="KII72498.1"/>
    <property type="molecule type" value="Genomic_DNA"/>
</dbReference>
<organism evidence="1 2">
    <name type="scientific">Thelohanellus kitauei</name>
    <name type="common">Myxosporean</name>
    <dbReference type="NCBI Taxonomy" id="669202"/>
    <lineage>
        <taxon>Eukaryota</taxon>
        <taxon>Metazoa</taxon>
        <taxon>Cnidaria</taxon>
        <taxon>Myxozoa</taxon>
        <taxon>Myxosporea</taxon>
        <taxon>Bivalvulida</taxon>
        <taxon>Platysporina</taxon>
        <taxon>Myxobolidae</taxon>
        <taxon>Thelohanellus</taxon>
    </lineage>
</organism>
<accession>A0A0C2JSU7</accession>
<keyword evidence="2" id="KW-1185">Reference proteome</keyword>
<comment type="caution">
    <text evidence="1">The sequence shown here is derived from an EMBL/GenBank/DDBJ whole genome shotgun (WGS) entry which is preliminary data.</text>
</comment>
<name>A0A0C2JSU7_THEKT</name>
<gene>
    <name evidence="1" type="ORF">RF11_07766</name>
</gene>
<evidence type="ECO:0000313" key="1">
    <source>
        <dbReference type="EMBL" id="KII72498.1"/>
    </source>
</evidence>